<dbReference type="InterPro" id="IPR039426">
    <property type="entry name" value="TonB-dep_rcpt-like"/>
</dbReference>
<keyword evidence="6 8" id="KW-0472">Membrane</keyword>
<keyword evidence="5 9" id="KW-0798">TonB box</keyword>
<dbReference type="PANTHER" id="PTHR47234">
    <property type="match status" value="1"/>
</dbReference>
<dbReference type="PROSITE" id="PS52016">
    <property type="entry name" value="TONB_DEPENDENT_REC_3"/>
    <property type="match status" value="1"/>
</dbReference>
<keyword evidence="14" id="KW-1185">Reference proteome</keyword>
<dbReference type="InterPro" id="IPR036942">
    <property type="entry name" value="Beta-barrel_TonB_sf"/>
</dbReference>
<sequence>MIKTKLSVAIAALGTIASTGVLAQESIPGPEVEEVVVTGSRIARDPLSTTGPITLVDSEAIQRSGVGTIDELLNQLPSMGTTGINANDNNGGAGLSFVDLRNLGSARTLVLVNGRRFVSSSSGVSSAVDMNNIPVDMIDRIEVLTDGASAVYGSDAVAGVINVVMKDSYDGVRINARAGATEAGGGENGELSITFGKEFDRGQFIGNITHSKRDEITYEDRDWAGLTSSIAATGALFTNYGDDGAFTIKEGGTELGDYTRYDIGQYMWLSGAMERTSLTGSGTFSLTDSIELYGEGSYTVKTTNQQMAAQPLYTGNGLALTTDHLPAEIQSQLAEAWDEAENQYQIDLAEYEAAKAKWEELGKPDGLEPEKPKASHGENWADGVSTILVRPVDTGTRDSEQKTETFRILGGARGDLANGWGWDTFLSYGKNEGENTLVNAISKTKLQEILDGTSGIEEENIQFFGGLSDEVANYIGYTDREDNEYEMINFGASLTGDIEAVQFQGGALGFATGVEYRKESGEFNPSIETQSGDTFANKQEATSGDFAVTEVFAEFNLPILSGAKYADELSVDAAIRYSDYDTFGGQATYKVGAVYAPTENLRFRSSLSTAFRAPGIYELYSGTAQSYPSLIDPCATNKEVNSKGRGGNCDALEVSETLVQVGSQIPVNIGGNADLQPEESTSFTAGVVWTPAFTEDLSITLDYFKIKVEDAIQSPDLQQILDDCYRNEGKEAACNFITRLNNNDIIDINGAKMNVGEINTSGIDIDVVQNFHYDAGKLALRAQATHLLEYEEHNSQTGSTTDYLDYIGNTSDAYTKWRGLASATWYADNWDFGADVQYIGDGHSETLDMPSHTYLNLKAGWDVNEAMRLTAGIDNVTDRDPSYTAITGANSFDTNGTYDYQGRYAWAGVTYQF</sequence>
<evidence type="ECO:0000259" key="11">
    <source>
        <dbReference type="Pfam" id="PF00593"/>
    </source>
</evidence>
<feature type="chain" id="PRO_5046122497" evidence="10">
    <location>
        <begin position="24"/>
        <end position="913"/>
    </location>
</feature>
<feature type="domain" description="TonB-dependent receptor plug" evidence="12">
    <location>
        <begin position="47"/>
        <end position="160"/>
    </location>
</feature>
<dbReference type="Pfam" id="PF00593">
    <property type="entry name" value="TonB_dep_Rec_b-barrel"/>
    <property type="match status" value="1"/>
</dbReference>
<evidence type="ECO:0000256" key="5">
    <source>
        <dbReference type="ARBA" id="ARBA00023077"/>
    </source>
</evidence>
<evidence type="ECO:0000259" key="12">
    <source>
        <dbReference type="Pfam" id="PF07715"/>
    </source>
</evidence>
<dbReference type="Gene3D" id="2.40.170.20">
    <property type="entry name" value="TonB-dependent receptor, beta-barrel domain"/>
    <property type="match status" value="1"/>
</dbReference>
<proteinExistence type="inferred from homology"/>
<comment type="similarity">
    <text evidence="8 9">Belongs to the TonB-dependent receptor family.</text>
</comment>
<evidence type="ECO:0000256" key="2">
    <source>
        <dbReference type="ARBA" id="ARBA00022448"/>
    </source>
</evidence>
<dbReference type="InterPro" id="IPR012910">
    <property type="entry name" value="Plug_dom"/>
</dbReference>
<reference evidence="13 14" key="1">
    <citation type="submission" date="2024-08" db="EMBL/GenBank/DDBJ databases">
        <authorList>
            <person name="Ishaq N."/>
        </authorList>
    </citation>
    <scope>NUCLEOTIDE SEQUENCE [LARGE SCALE GENOMIC DNA]</scope>
    <source>
        <strain evidence="13 14">DSM 18651</strain>
    </source>
</reference>
<dbReference type="Proteomes" id="UP001569428">
    <property type="component" value="Unassembled WGS sequence"/>
</dbReference>
<organism evidence="13 14">
    <name type="scientific">Microbulbifer epialgicus</name>
    <dbReference type="NCBI Taxonomy" id="393907"/>
    <lineage>
        <taxon>Bacteria</taxon>
        <taxon>Pseudomonadati</taxon>
        <taxon>Pseudomonadota</taxon>
        <taxon>Gammaproteobacteria</taxon>
        <taxon>Cellvibrionales</taxon>
        <taxon>Microbulbiferaceae</taxon>
        <taxon>Microbulbifer</taxon>
    </lineage>
</organism>
<keyword evidence="3 8" id="KW-1134">Transmembrane beta strand</keyword>
<comment type="caution">
    <text evidence="13">The sequence shown here is derived from an EMBL/GenBank/DDBJ whole genome shotgun (WGS) entry which is preliminary data.</text>
</comment>
<evidence type="ECO:0000256" key="4">
    <source>
        <dbReference type="ARBA" id="ARBA00022692"/>
    </source>
</evidence>
<name>A0ABV4NYP4_9GAMM</name>
<keyword evidence="13" id="KW-0675">Receptor</keyword>
<evidence type="ECO:0000256" key="8">
    <source>
        <dbReference type="PROSITE-ProRule" id="PRU01360"/>
    </source>
</evidence>
<feature type="domain" description="TonB-dependent receptor-like beta-barrel" evidence="11">
    <location>
        <begin position="394"/>
        <end position="876"/>
    </location>
</feature>
<accession>A0ABV4NYP4</accession>
<gene>
    <name evidence="13" type="ORF">ACCI49_09930</name>
</gene>
<keyword evidence="7 8" id="KW-0998">Cell outer membrane</keyword>
<dbReference type="SUPFAM" id="SSF56935">
    <property type="entry name" value="Porins"/>
    <property type="match status" value="1"/>
</dbReference>
<evidence type="ECO:0000256" key="10">
    <source>
        <dbReference type="SAM" id="SignalP"/>
    </source>
</evidence>
<dbReference type="InterPro" id="IPR037066">
    <property type="entry name" value="Plug_dom_sf"/>
</dbReference>
<evidence type="ECO:0000256" key="7">
    <source>
        <dbReference type="ARBA" id="ARBA00023237"/>
    </source>
</evidence>
<dbReference type="Gene3D" id="2.170.130.10">
    <property type="entry name" value="TonB-dependent receptor, plug domain"/>
    <property type="match status" value="1"/>
</dbReference>
<dbReference type="PANTHER" id="PTHR47234:SF2">
    <property type="entry name" value="TONB-DEPENDENT RECEPTOR"/>
    <property type="match status" value="1"/>
</dbReference>
<dbReference type="EMBL" id="JBGMEK010000018">
    <property type="protein sequence ID" value="MFA0811238.1"/>
    <property type="molecule type" value="Genomic_DNA"/>
</dbReference>
<keyword evidence="4 8" id="KW-0812">Transmembrane</keyword>
<evidence type="ECO:0000256" key="1">
    <source>
        <dbReference type="ARBA" id="ARBA00004571"/>
    </source>
</evidence>
<evidence type="ECO:0000256" key="9">
    <source>
        <dbReference type="RuleBase" id="RU003357"/>
    </source>
</evidence>
<evidence type="ECO:0000256" key="6">
    <source>
        <dbReference type="ARBA" id="ARBA00023136"/>
    </source>
</evidence>
<evidence type="ECO:0000313" key="14">
    <source>
        <dbReference type="Proteomes" id="UP001569428"/>
    </source>
</evidence>
<dbReference type="Pfam" id="PF07715">
    <property type="entry name" value="Plug"/>
    <property type="match status" value="1"/>
</dbReference>
<evidence type="ECO:0000256" key="3">
    <source>
        <dbReference type="ARBA" id="ARBA00022452"/>
    </source>
</evidence>
<feature type="signal peptide" evidence="10">
    <location>
        <begin position="1"/>
        <end position="23"/>
    </location>
</feature>
<comment type="subcellular location">
    <subcellularLocation>
        <location evidence="1 8">Cell outer membrane</location>
        <topology evidence="1 8">Multi-pass membrane protein</topology>
    </subcellularLocation>
</comment>
<evidence type="ECO:0000313" key="13">
    <source>
        <dbReference type="EMBL" id="MFA0811238.1"/>
    </source>
</evidence>
<dbReference type="InterPro" id="IPR000531">
    <property type="entry name" value="Beta-barrel_TonB"/>
</dbReference>
<dbReference type="RefSeq" id="WP_371838807.1">
    <property type="nucleotide sequence ID" value="NZ_JBGMEK010000018.1"/>
</dbReference>
<keyword evidence="10" id="KW-0732">Signal</keyword>
<keyword evidence="2 8" id="KW-0813">Transport</keyword>
<protein>
    <submittedName>
        <fullName evidence="13">TonB-dependent receptor plug domain-containing protein</fullName>
    </submittedName>
</protein>